<dbReference type="AlphaFoldDB" id="A0A6J1DFB4"/>
<dbReference type="Proteomes" id="UP000504603">
    <property type="component" value="Unplaced"/>
</dbReference>
<evidence type="ECO:0000313" key="2">
    <source>
        <dbReference type="RefSeq" id="XP_022152117.1"/>
    </source>
</evidence>
<dbReference type="GeneID" id="111019907"/>
<accession>A0A6J1DFB4</accession>
<dbReference type="KEGG" id="mcha:111019907"/>
<proteinExistence type="predicted"/>
<sequence>MKSPANLKELQSLNGKIAALNKFVSKSTDKCLPFFKTLRKMANLSGRTSPALQNANADALACLASSYEMNLPRTLMVEILHGLSLAEPEVMDIDLSRTADWMTLIIKHLEIRELPEDRVEALRFRRWAAHYLLKDRVLFKIWYSLQLLQCIGVAETGYMISEVHEGNCGDHLVG</sequence>
<gene>
    <name evidence="2" type="primary">LOC111019907</name>
</gene>
<dbReference type="PANTHER" id="PTHR48475">
    <property type="entry name" value="RIBONUCLEASE H"/>
    <property type="match status" value="1"/>
</dbReference>
<dbReference type="PANTHER" id="PTHR48475:SF2">
    <property type="entry name" value="RIBONUCLEASE H"/>
    <property type="match status" value="1"/>
</dbReference>
<keyword evidence="1" id="KW-1185">Reference proteome</keyword>
<name>A0A6J1DFB4_MOMCH</name>
<organism evidence="1 2">
    <name type="scientific">Momordica charantia</name>
    <name type="common">Bitter gourd</name>
    <name type="synonym">Balsam pear</name>
    <dbReference type="NCBI Taxonomy" id="3673"/>
    <lineage>
        <taxon>Eukaryota</taxon>
        <taxon>Viridiplantae</taxon>
        <taxon>Streptophyta</taxon>
        <taxon>Embryophyta</taxon>
        <taxon>Tracheophyta</taxon>
        <taxon>Spermatophyta</taxon>
        <taxon>Magnoliopsida</taxon>
        <taxon>eudicotyledons</taxon>
        <taxon>Gunneridae</taxon>
        <taxon>Pentapetalae</taxon>
        <taxon>rosids</taxon>
        <taxon>fabids</taxon>
        <taxon>Cucurbitales</taxon>
        <taxon>Cucurbitaceae</taxon>
        <taxon>Momordiceae</taxon>
        <taxon>Momordica</taxon>
    </lineage>
</organism>
<evidence type="ECO:0000313" key="1">
    <source>
        <dbReference type="Proteomes" id="UP000504603"/>
    </source>
</evidence>
<dbReference type="OrthoDB" id="1712951at2759"/>
<protein>
    <submittedName>
        <fullName evidence="2">Uncharacterized protein LOC111019907</fullName>
    </submittedName>
</protein>
<dbReference type="RefSeq" id="XP_022152117.1">
    <property type="nucleotide sequence ID" value="XM_022296425.1"/>
</dbReference>
<reference evidence="2" key="1">
    <citation type="submission" date="2025-08" db="UniProtKB">
        <authorList>
            <consortium name="RefSeq"/>
        </authorList>
    </citation>
    <scope>IDENTIFICATION</scope>
    <source>
        <strain evidence="2">OHB3-1</strain>
    </source>
</reference>